<keyword evidence="3" id="KW-0808">Transferase</keyword>
<sequence>MAIHYLAVTEILQQFRQGSLTPTELMQAYQQRIRQLDPKLNAFTSQFQQDALNKAEQATARWPQSQARPLEGLAVAIKDETYIEGQITTNGSRLLTEAMATSTDPVPARLLQAGAIVHGRTTTPEFSTAGVTWSELWGVSRNPWNPAISCGGSSGGSAIAVATGMCSFANGTDIGGSVRIPAAFCGLYGYKPPHGRVPEISPYNIDPYCHHSLLTRTLDDLLLLYPFIKGPDWMDSHSFIPDDNPGLKPRKPLQQLKVALAPTLGFYQVAADIRRELDHTAEALRAQGVQVDLIEPAWDERVIETAKIHQRALMGMTLKQKFGAPDARKQLTSYVQHYLEMVDQLTVDAIFQANLHSCAMWDALAVIFKDYDLLLCPTLATSEVPADFDYSKDGMQINGVDVDANKGWFMTYPFNTLGQCPVLAMPNGFCDNGVPSSVQIVGRPYQEADVFQLARALSTTLAKDFYTSKFPEL</sequence>
<dbReference type="InterPro" id="IPR036928">
    <property type="entry name" value="AS_sf"/>
</dbReference>
<evidence type="ECO:0000313" key="3">
    <source>
        <dbReference type="EMBL" id="SEA61243.1"/>
    </source>
</evidence>
<evidence type="ECO:0000313" key="4">
    <source>
        <dbReference type="Proteomes" id="UP000198773"/>
    </source>
</evidence>
<dbReference type="OrthoDB" id="8872210at2"/>
<dbReference type="SUPFAM" id="SSF75304">
    <property type="entry name" value="Amidase signature (AS) enzymes"/>
    <property type="match status" value="1"/>
</dbReference>
<evidence type="ECO:0000259" key="2">
    <source>
        <dbReference type="Pfam" id="PF01425"/>
    </source>
</evidence>
<dbReference type="GO" id="GO:0016740">
    <property type="term" value="F:transferase activity"/>
    <property type="evidence" value="ECO:0007669"/>
    <property type="project" value="UniProtKB-KW"/>
</dbReference>
<dbReference type="EMBL" id="FNRM01000004">
    <property type="protein sequence ID" value="SEA61243.1"/>
    <property type="molecule type" value="Genomic_DNA"/>
</dbReference>
<dbReference type="Pfam" id="PF01425">
    <property type="entry name" value="Amidase"/>
    <property type="match status" value="1"/>
</dbReference>
<reference evidence="3 4" key="1">
    <citation type="submission" date="2016-10" db="EMBL/GenBank/DDBJ databases">
        <authorList>
            <person name="de Groot N.N."/>
        </authorList>
    </citation>
    <scope>NUCLEOTIDE SEQUENCE [LARGE SCALE GENOMIC DNA]</scope>
    <source>
        <strain evidence="3 4">CGMCC 1.3430</strain>
    </source>
</reference>
<proteinExistence type="inferred from homology"/>
<dbReference type="InterPro" id="IPR000120">
    <property type="entry name" value="Amidase"/>
</dbReference>
<dbReference type="Proteomes" id="UP000198773">
    <property type="component" value="Unassembled WGS sequence"/>
</dbReference>
<organism evidence="3 4">
    <name type="scientific">Alkalimonas amylolytica</name>
    <dbReference type="NCBI Taxonomy" id="152573"/>
    <lineage>
        <taxon>Bacteria</taxon>
        <taxon>Pseudomonadati</taxon>
        <taxon>Pseudomonadota</taxon>
        <taxon>Gammaproteobacteria</taxon>
        <taxon>Alkalimonas</taxon>
    </lineage>
</organism>
<gene>
    <name evidence="3" type="ORF">SAMN04488051_104221</name>
</gene>
<feature type="domain" description="Amidase" evidence="2">
    <location>
        <begin position="24"/>
        <end position="450"/>
    </location>
</feature>
<accession>A0A1H4CLQ8</accession>
<keyword evidence="4" id="KW-1185">Reference proteome</keyword>
<dbReference type="Gene3D" id="3.90.1300.10">
    <property type="entry name" value="Amidase signature (AS) domain"/>
    <property type="match status" value="1"/>
</dbReference>
<name>A0A1H4CLQ8_ALKAM</name>
<dbReference type="InterPro" id="IPR023631">
    <property type="entry name" value="Amidase_dom"/>
</dbReference>
<comment type="similarity">
    <text evidence="1">Belongs to the amidase family.</text>
</comment>
<dbReference type="PANTHER" id="PTHR11895">
    <property type="entry name" value="TRANSAMIDASE"/>
    <property type="match status" value="1"/>
</dbReference>
<dbReference type="PANTHER" id="PTHR11895:SF7">
    <property type="entry name" value="GLUTAMYL-TRNA(GLN) AMIDOTRANSFERASE SUBUNIT A, MITOCHONDRIAL"/>
    <property type="match status" value="1"/>
</dbReference>
<dbReference type="AlphaFoldDB" id="A0A1H4CLQ8"/>
<evidence type="ECO:0000256" key="1">
    <source>
        <dbReference type="ARBA" id="ARBA00009199"/>
    </source>
</evidence>
<dbReference type="STRING" id="152573.SAMN04488051_104221"/>
<protein>
    <submittedName>
        <fullName evidence="3">Asp-tRNAAsn/Glu-tRNAGln amidotransferase A subunit</fullName>
    </submittedName>
</protein>
<dbReference type="RefSeq" id="WP_091342418.1">
    <property type="nucleotide sequence ID" value="NZ_FNRM01000004.1"/>
</dbReference>